<evidence type="ECO:0000256" key="2">
    <source>
        <dbReference type="ARBA" id="ARBA00022729"/>
    </source>
</evidence>
<reference evidence="4 5" key="1">
    <citation type="submission" date="2017-04" db="EMBL/GenBank/DDBJ databases">
        <title>Draft genome sequence of Zooshikella ganghwensis VG4 isolated from Red Sea sediments.</title>
        <authorList>
            <person name="Rehman Z."/>
            <person name="Alam I."/>
            <person name="Kamau A."/>
            <person name="Bajic V."/>
            <person name="Leiknes T."/>
        </authorList>
    </citation>
    <scope>NUCLEOTIDE SEQUENCE [LARGE SCALE GENOMIC DNA]</scope>
    <source>
        <strain evidence="4 5">VG4</strain>
    </source>
</reference>
<evidence type="ECO:0000256" key="1">
    <source>
        <dbReference type="ARBA" id="ARBA00010333"/>
    </source>
</evidence>
<dbReference type="Gene3D" id="3.40.190.10">
    <property type="entry name" value="Periplasmic binding protein-like II"/>
    <property type="match status" value="2"/>
</dbReference>
<comment type="caution">
    <text evidence="4">The sequence shown here is derived from an EMBL/GenBank/DDBJ whole genome shotgun (WGS) entry which is preliminary data.</text>
</comment>
<dbReference type="PANTHER" id="PTHR35936:SF6">
    <property type="entry name" value="AMINO ACID ABC TRANSPORTER SUBSTRATE-BINDING PAAT FAMILY PROTEIN"/>
    <property type="match status" value="1"/>
</dbReference>
<accession>A0A4P9VSW0</accession>
<sequence length="247" mass="28664">MINIWHLTLWLAVIFSCNSYSDDLIVSGHSSYPPVSQAEGELITGVAAKVTTAIADQLGISYQLVSSGPWKRVHWAAEKGEIDMIAGVYLNEHRTAYLDYAEWFMTDPVVIFVKKGNAFPYRQWKDLIGRKGSTNLGESFGEAFDRFIEKYLYMEWEHESVDNFRKLAHGRIDYFLYGLYPASAQLKVHGYEDVFEVIPTPVVEEKFYFAFSKHSKFRYLKPKMNAVIVELRESGIIQRWVDEFFRR</sequence>
<dbReference type="PANTHER" id="PTHR35936">
    <property type="entry name" value="MEMBRANE-BOUND LYTIC MUREIN TRANSGLYCOSYLASE F"/>
    <property type="match status" value="1"/>
</dbReference>
<keyword evidence="5" id="KW-1185">Reference proteome</keyword>
<dbReference type="RefSeq" id="WP_094788425.1">
    <property type="nucleotide sequence ID" value="NZ_NDXW01000001.1"/>
</dbReference>
<name>A0A4P9VSW0_9GAMM</name>
<comment type="similarity">
    <text evidence="1">Belongs to the bacterial solute-binding protein 3 family.</text>
</comment>
<dbReference type="AlphaFoldDB" id="A0A4P9VSW0"/>
<dbReference type="Proteomes" id="UP000257039">
    <property type="component" value="Unassembled WGS sequence"/>
</dbReference>
<evidence type="ECO:0000313" key="5">
    <source>
        <dbReference type="Proteomes" id="UP000257039"/>
    </source>
</evidence>
<proteinExistence type="inferred from homology"/>
<feature type="domain" description="Solute-binding protein family 3/N-terminal" evidence="3">
    <location>
        <begin position="24"/>
        <end position="244"/>
    </location>
</feature>
<gene>
    <name evidence="4" type="ORF">B9G39_19605</name>
</gene>
<dbReference type="Pfam" id="PF00497">
    <property type="entry name" value="SBP_bac_3"/>
    <property type="match status" value="1"/>
</dbReference>
<evidence type="ECO:0000259" key="3">
    <source>
        <dbReference type="SMART" id="SM00062"/>
    </source>
</evidence>
<keyword evidence="2" id="KW-0732">Signal</keyword>
<protein>
    <recommendedName>
        <fullName evidence="3">Solute-binding protein family 3/N-terminal domain-containing protein</fullName>
    </recommendedName>
</protein>
<dbReference type="SMART" id="SM00062">
    <property type="entry name" value="PBPb"/>
    <property type="match status" value="1"/>
</dbReference>
<dbReference type="InterPro" id="IPR001638">
    <property type="entry name" value="Solute-binding_3/MltF_N"/>
</dbReference>
<evidence type="ECO:0000313" key="4">
    <source>
        <dbReference type="EMBL" id="RDH45474.1"/>
    </source>
</evidence>
<dbReference type="SUPFAM" id="SSF53850">
    <property type="entry name" value="Periplasmic binding protein-like II"/>
    <property type="match status" value="1"/>
</dbReference>
<organism evidence="4 5">
    <name type="scientific">Zooshikella ganghwensis</name>
    <dbReference type="NCBI Taxonomy" id="202772"/>
    <lineage>
        <taxon>Bacteria</taxon>
        <taxon>Pseudomonadati</taxon>
        <taxon>Pseudomonadota</taxon>
        <taxon>Gammaproteobacteria</taxon>
        <taxon>Oceanospirillales</taxon>
        <taxon>Zooshikellaceae</taxon>
        <taxon>Zooshikella</taxon>
    </lineage>
</organism>
<dbReference type="EMBL" id="NDXW01000001">
    <property type="protein sequence ID" value="RDH45474.1"/>
    <property type="molecule type" value="Genomic_DNA"/>
</dbReference>